<sequence>MERPEFQDPLAEEDEDTNCSRHMSIHECNTLAEDIFAKLVAKHGHFAFIAESVNCEDYKAYAMLALTTEAFVLTWLKLYADGCDVLSLFIREYDILHFRTQKDLDKFSSAMDVALDHATEVPVVPAASVVNKQRKAAVSDEVKNAHTQQNALAKIEELRNQLAKTSDVNKRETILRKIKNCESHL</sequence>
<evidence type="ECO:0000313" key="1">
    <source>
        <dbReference type="EMBL" id="ARF11185.1"/>
    </source>
</evidence>
<dbReference type="EMBL" id="KY684108">
    <property type="protein sequence ID" value="ARF11185.1"/>
    <property type="molecule type" value="Genomic_DNA"/>
</dbReference>
<protein>
    <submittedName>
        <fullName evidence="1">Uncharacterized protein</fullName>
    </submittedName>
</protein>
<reference evidence="1" key="1">
    <citation type="journal article" date="2017" name="Science">
        <title>Giant viruses with an expanded complement of translation system components.</title>
        <authorList>
            <person name="Schulz F."/>
            <person name="Yutin N."/>
            <person name="Ivanova N.N."/>
            <person name="Ortega D.R."/>
            <person name="Lee T.K."/>
            <person name="Vierheilig J."/>
            <person name="Daims H."/>
            <person name="Horn M."/>
            <person name="Wagner M."/>
            <person name="Jensen G.J."/>
            <person name="Kyrpides N.C."/>
            <person name="Koonin E.V."/>
            <person name="Woyke T."/>
        </authorList>
    </citation>
    <scope>NUCLEOTIDE SEQUENCE</scope>
    <source>
        <strain evidence="1">KNV1</strain>
    </source>
</reference>
<gene>
    <name evidence="1" type="ORF">Klosneuvirus_1_42</name>
</gene>
<accession>A0A1V0SHI9</accession>
<name>A0A1V0SHI9_9VIRU</name>
<proteinExistence type="predicted"/>
<organism evidence="1">
    <name type="scientific">Klosneuvirus KNV1</name>
    <dbReference type="NCBI Taxonomy" id="1977640"/>
    <lineage>
        <taxon>Viruses</taxon>
        <taxon>Varidnaviria</taxon>
        <taxon>Bamfordvirae</taxon>
        <taxon>Nucleocytoviricota</taxon>
        <taxon>Megaviricetes</taxon>
        <taxon>Imitervirales</taxon>
        <taxon>Mimiviridae</taxon>
        <taxon>Klosneuvirinae</taxon>
        <taxon>Klosneuvirus</taxon>
    </lineage>
</organism>